<protein>
    <submittedName>
        <fullName evidence="2">IstB-like ATP binding N-terminal family protein</fullName>
    </submittedName>
</protein>
<organism evidence="2 3">
    <name type="scientific">Candidatus Erwinia dacicola</name>
    <dbReference type="NCBI Taxonomy" id="252393"/>
    <lineage>
        <taxon>Bacteria</taxon>
        <taxon>Pseudomonadati</taxon>
        <taxon>Pseudomonadota</taxon>
        <taxon>Gammaproteobacteria</taxon>
        <taxon>Enterobacterales</taxon>
        <taxon>Erwiniaceae</taxon>
        <taxon>Erwinia</taxon>
    </lineage>
</organism>
<dbReference type="GO" id="GO:0005524">
    <property type="term" value="F:ATP binding"/>
    <property type="evidence" value="ECO:0007669"/>
    <property type="project" value="InterPro"/>
</dbReference>
<dbReference type="EMBL" id="LJAM02000797">
    <property type="protein sequence ID" value="RAP68537.1"/>
    <property type="molecule type" value="Genomic_DNA"/>
</dbReference>
<dbReference type="Gene3D" id="3.40.50.300">
    <property type="entry name" value="P-loop containing nucleotide triphosphate hydrolases"/>
    <property type="match status" value="1"/>
</dbReference>
<evidence type="ECO:0000313" key="3">
    <source>
        <dbReference type="Proteomes" id="UP000244334"/>
    </source>
</evidence>
<name>A0A328TD23_9GAMM</name>
<gene>
    <name evidence="2" type="ORF">ACZ87_03810</name>
</gene>
<proteinExistence type="predicted"/>
<feature type="domain" description="IstB-like ATP-binding" evidence="1">
    <location>
        <begin position="8"/>
        <end position="99"/>
    </location>
</feature>
<evidence type="ECO:0000259" key="1">
    <source>
        <dbReference type="Pfam" id="PF01695"/>
    </source>
</evidence>
<sequence length="125" mass="14399">MGASLSSQMEQPGTYEELSFRERLTLLVTRESLERDQRKQKRLLQKARLRLETSVHDIDYQPARNLEPSRIAQLNQNEWVHRGQNLLITGPGGYGKTLWIVHWVTMPARRVCSGQLILATALDCK</sequence>
<dbReference type="AlphaFoldDB" id="A0A328TD23"/>
<comment type="caution">
    <text evidence="2">The sequence shown here is derived from an EMBL/GenBank/DDBJ whole genome shotgun (WGS) entry which is preliminary data.</text>
</comment>
<keyword evidence="3" id="KW-1185">Reference proteome</keyword>
<dbReference type="Pfam" id="PF01695">
    <property type="entry name" value="IstB_IS21"/>
    <property type="match status" value="1"/>
</dbReference>
<dbReference type="InterPro" id="IPR002611">
    <property type="entry name" value="IstB_ATP-bd"/>
</dbReference>
<accession>A0A328TD23</accession>
<dbReference type="InterPro" id="IPR027417">
    <property type="entry name" value="P-loop_NTPase"/>
</dbReference>
<evidence type="ECO:0000313" key="2">
    <source>
        <dbReference type="EMBL" id="RAP68537.1"/>
    </source>
</evidence>
<dbReference type="Proteomes" id="UP000244334">
    <property type="component" value="Unassembled WGS sequence"/>
</dbReference>
<reference evidence="2" key="1">
    <citation type="submission" date="2018-04" db="EMBL/GenBank/DDBJ databases">
        <title>Genomes of the Obligate Erwinia dacicola and Facultative Enterobacter sp. OLF Endosymbionts of the Olive Fruit fly, Bactrocera oleae.</title>
        <authorList>
            <person name="Estes A.M."/>
            <person name="Hearn D.J."/>
            <person name="Agarwal S."/>
            <person name="Pierson E.A."/>
            <person name="Dunning-Hotopp J.C."/>
        </authorList>
    </citation>
    <scope>NUCLEOTIDE SEQUENCE [LARGE SCALE GENOMIC DNA]</scope>
    <source>
        <strain evidence="2">Oroville</strain>
    </source>
</reference>